<dbReference type="CDD" id="cd13123">
    <property type="entry name" value="MATE_MurJ_like"/>
    <property type="match status" value="1"/>
</dbReference>
<dbReference type="HAMAP" id="MF_02078">
    <property type="entry name" value="MurJ_MviN"/>
    <property type="match status" value="1"/>
</dbReference>
<keyword evidence="3 10" id="KW-0812">Transmembrane</keyword>
<dbReference type="Proteomes" id="UP000186019">
    <property type="component" value="Unassembled WGS sequence"/>
</dbReference>
<dbReference type="GO" id="GO:0005886">
    <property type="term" value="C:plasma membrane"/>
    <property type="evidence" value="ECO:0007669"/>
    <property type="project" value="UniProtKB-SubCell"/>
</dbReference>
<dbReference type="NCBIfam" id="TIGR01695">
    <property type="entry name" value="murJ_mviN"/>
    <property type="match status" value="1"/>
</dbReference>
<dbReference type="STRING" id="573024.SAMN05216208_1539"/>
<protein>
    <recommendedName>
        <fullName evidence="10">Probable lipid II flippase MurJ</fullName>
    </recommendedName>
</protein>
<keyword evidence="10 11" id="KW-0813">Transport</keyword>
<comment type="function">
    <text evidence="8 10 11">Involved in peptidoglycan biosynthesis. Transports lipid-linked peptidoglycan precursors from the inner to the outer leaflet of the cytoplasmic membrane.</text>
</comment>
<feature type="transmembrane region" description="Helical" evidence="10">
    <location>
        <begin position="280"/>
        <end position="301"/>
    </location>
</feature>
<dbReference type="InterPro" id="IPR051050">
    <property type="entry name" value="Lipid_II_flippase_MurJ/MviN"/>
</dbReference>
<evidence type="ECO:0000256" key="1">
    <source>
        <dbReference type="ARBA" id="ARBA00004651"/>
    </source>
</evidence>
<gene>
    <name evidence="10" type="primary">murJ</name>
    <name evidence="12" type="ORF">SAMN05421666_0596</name>
</gene>
<dbReference type="Pfam" id="PF03023">
    <property type="entry name" value="MurJ"/>
    <property type="match status" value="1"/>
</dbReference>
<evidence type="ECO:0000256" key="2">
    <source>
        <dbReference type="ARBA" id="ARBA00022475"/>
    </source>
</evidence>
<keyword evidence="10" id="KW-0997">Cell inner membrane</keyword>
<dbReference type="PANTHER" id="PTHR47019:SF1">
    <property type="entry name" value="LIPID II FLIPPASE MURJ"/>
    <property type="match status" value="1"/>
</dbReference>
<keyword evidence="6 10" id="KW-1133">Transmembrane helix</keyword>
<evidence type="ECO:0000256" key="5">
    <source>
        <dbReference type="ARBA" id="ARBA00022984"/>
    </source>
</evidence>
<keyword evidence="4 10" id="KW-0133">Cell shape</keyword>
<evidence type="ECO:0000313" key="13">
    <source>
        <dbReference type="Proteomes" id="UP000186019"/>
    </source>
</evidence>
<comment type="subcellular location">
    <subcellularLocation>
        <location evidence="10">Cell inner membrane</location>
        <topology evidence="10">Multi-pass membrane protein</topology>
    </subcellularLocation>
    <subcellularLocation>
        <location evidence="1">Cell membrane</location>
        <topology evidence="1">Multi-pass membrane protein</topology>
    </subcellularLocation>
</comment>
<reference evidence="13" key="1">
    <citation type="submission" date="2017-01" db="EMBL/GenBank/DDBJ databases">
        <authorList>
            <person name="Varghese N."/>
            <person name="Submissions S."/>
        </authorList>
    </citation>
    <scope>NUCLEOTIDE SEQUENCE [LARGE SCALE GENOMIC DNA]</scope>
    <source>
        <strain evidence="13">DSM 29590</strain>
    </source>
</reference>
<feature type="transmembrane region" description="Helical" evidence="10">
    <location>
        <begin position="39"/>
        <end position="58"/>
    </location>
</feature>
<feature type="transmembrane region" description="Helical" evidence="10">
    <location>
        <begin position="485"/>
        <end position="504"/>
    </location>
</feature>
<dbReference type="PIRSF" id="PIRSF002869">
    <property type="entry name" value="MviN"/>
    <property type="match status" value="1"/>
</dbReference>
<dbReference type="GO" id="GO:0071555">
    <property type="term" value="P:cell wall organization"/>
    <property type="evidence" value="ECO:0007669"/>
    <property type="project" value="UniProtKB-UniRule"/>
</dbReference>
<comment type="pathway">
    <text evidence="10">Cell wall biogenesis; peptidoglycan biosynthesis.</text>
</comment>
<feature type="transmembrane region" description="Helical" evidence="10">
    <location>
        <begin position="168"/>
        <end position="192"/>
    </location>
</feature>
<evidence type="ECO:0000256" key="6">
    <source>
        <dbReference type="ARBA" id="ARBA00022989"/>
    </source>
</evidence>
<feature type="transmembrane region" description="Helical" evidence="10">
    <location>
        <begin position="416"/>
        <end position="435"/>
    </location>
</feature>
<evidence type="ECO:0000256" key="10">
    <source>
        <dbReference type="HAMAP-Rule" id="MF_02078"/>
    </source>
</evidence>
<dbReference type="UniPathway" id="UPA00219"/>
<feature type="transmembrane region" description="Helical" evidence="10">
    <location>
        <begin position="143"/>
        <end position="161"/>
    </location>
</feature>
<keyword evidence="10 11" id="KW-0961">Cell wall biogenesis/degradation</keyword>
<evidence type="ECO:0000256" key="3">
    <source>
        <dbReference type="ARBA" id="ARBA00022692"/>
    </source>
</evidence>
<proteinExistence type="inferred from homology"/>
<keyword evidence="5 10" id="KW-0573">Peptidoglycan synthesis</keyword>
<dbReference type="InterPro" id="IPR004268">
    <property type="entry name" value="MurJ"/>
</dbReference>
<feature type="transmembrane region" description="Helical" evidence="10">
    <location>
        <begin position="392"/>
        <end position="410"/>
    </location>
</feature>
<feature type="transmembrane region" description="Helical" evidence="10">
    <location>
        <begin position="198"/>
        <end position="218"/>
    </location>
</feature>
<feature type="transmembrane region" description="Helical" evidence="10">
    <location>
        <begin position="358"/>
        <end position="380"/>
    </location>
</feature>
<evidence type="ECO:0000256" key="9">
    <source>
        <dbReference type="ARBA" id="ARBA00061532"/>
    </source>
</evidence>
<comment type="similarity">
    <text evidence="9 10 11">Belongs to the MurJ/MviN family.</text>
</comment>
<dbReference type="AlphaFoldDB" id="A0A1N7EXC3"/>
<organism evidence="12 13">
    <name type="scientific">Roseovarius nanhaiticus</name>
    <dbReference type="NCBI Taxonomy" id="573024"/>
    <lineage>
        <taxon>Bacteria</taxon>
        <taxon>Pseudomonadati</taxon>
        <taxon>Pseudomonadota</taxon>
        <taxon>Alphaproteobacteria</taxon>
        <taxon>Rhodobacterales</taxon>
        <taxon>Roseobacteraceae</taxon>
        <taxon>Roseovarius</taxon>
    </lineage>
</organism>
<evidence type="ECO:0000256" key="4">
    <source>
        <dbReference type="ARBA" id="ARBA00022960"/>
    </source>
</evidence>
<sequence length="524" mass="56067">MTTPANSGAPIRPVRMITSIFTVGGWTMMSRVLGFVRDVMIAGLIGPGPVMDAFVAAFRLPNMFRRFFAEGAFNAAFVPMFSKRLEGGDDAQGFARRAFSGLALVLLLLVALAMIFMPGLVWLTAEGFAGDERFDLTVEFGRVVFPYIFFISLAALLSGVLNSTGRFVAAAAAPVLLNVMLCAAMGFAVWTGGSVPTALVWTIPFAGVAQLALVWIAATRAGQSIRPVRPRWTPEMRQLVRIAVPAALAGGVMQINLLVGQQVASNFESAVSWLYAADRLYQLPLGVVGIAVGIVLLPDLSRRLRADDGDGARMALSRAGEVSLALTVPCAVALVVIPIPLITVLFERGNFTADDTAATALAVAIYGLGLPAFVLQKVLQPIYFAREDTKRPFYYAVASMVVNAALAIGLAPYIGWIAAAIGTTIAGWAMVWLLARGVRPFGDVARFDDRFRSRIWRICVASAVMGAALWAVMISLSPVFGVPGWRWLALLALIAAGSAVYYIAGRVTGAFTKSELKGALRRQR</sequence>
<keyword evidence="13" id="KW-1185">Reference proteome</keyword>
<evidence type="ECO:0000256" key="11">
    <source>
        <dbReference type="PIRNR" id="PIRNR002869"/>
    </source>
</evidence>
<dbReference type="PANTHER" id="PTHR47019">
    <property type="entry name" value="LIPID II FLIPPASE MURJ"/>
    <property type="match status" value="1"/>
</dbReference>
<dbReference type="EMBL" id="FTNV01000001">
    <property type="protein sequence ID" value="SIR92731.1"/>
    <property type="molecule type" value="Genomic_DNA"/>
</dbReference>
<keyword evidence="7 10" id="KW-0472">Membrane</keyword>
<dbReference type="GO" id="GO:0009252">
    <property type="term" value="P:peptidoglycan biosynthetic process"/>
    <property type="evidence" value="ECO:0007669"/>
    <property type="project" value="UniProtKB-UniRule"/>
</dbReference>
<dbReference type="PRINTS" id="PR01806">
    <property type="entry name" value="VIRFACTRMVIN"/>
</dbReference>
<keyword evidence="2 10" id="KW-1003">Cell membrane</keyword>
<dbReference type="GO" id="GO:0008360">
    <property type="term" value="P:regulation of cell shape"/>
    <property type="evidence" value="ECO:0007669"/>
    <property type="project" value="UniProtKB-UniRule"/>
</dbReference>
<feature type="transmembrane region" description="Helical" evidence="10">
    <location>
        <begin position="239"/>
        <end position="260"/>
    </location>
</feature>
<feature type="transmembrane region" description="Helical" evidence="10">
    <location>
        <begin position="102"/>
        <end position="123"/>
    </location>
</feature>
<feature type="transmembrane region" description="Helical" evidence="10">
    <location>
        <begin position="322"/>
        <end position="346"/>
    </location>
</feature>
<evidence type="ECO:0000256" key="8">
    <source>
        <dbReference type="ARBA" id="ARBA00060041"/>
    </source>
</evidence>
<dbReference type="GO" id="GO:0034204">
    <property type="term" value="P:lipid translocation"/>
    <property type="evidence" value="ECO:0007669"/>
    <property type="project" value="TreeGrafter"/>
</dbReference>
<feature type="transmembrane region" description="Helical" evidence="10">
    <location>
        <begin position="455"/>
        <end position="473"/>
    </location>
</feature>
<evidence type="ECO:0000313" key="12">
    <source>
        <dbReference type="EMBL" id="SIR92731.1"/>
    </source>
</evidence>
<dbReference type="GO" id="GO:0015648">
    <property type="term" value="F:lipid-linked peptidoglycan transporter activity"/>
    <property type="evidence" value="ECO:0007669"/>
    <property type="project" value="UniProtKB-UniRule"/>
</dbReference>
<evidence type="ECO:0000256" key="7">
    <source>
        <dbReference type="ARBA" id="ARBA00023136"/>
    </source>
</evidence>
<name>A0A1N7EXC3_9RHOB</name>
<accession>A0A1N7EXC3</accession>